<reference evidence="10 11" key="1">
    <citation type="submission" date="2024-03" db="EMBL/GenBank/DDBJ databases">
        <authorList>
            <person name="Gkanogiannis A."/>
            <person name="Becerra Lopez-Lavalle L."/>
        </authorList>
    </citation>
    <scope>NUCLEOTIDE SEQUENCE [LARGE SCALE GENOMIC DNA]</scope>
</reference>
<feature type="transmembrane region" description="Helical" evidence="8">
    <location>
        <begin position="264"/>
        <end position="282"/>
    </location>
</feature>
<name>A0ABP0Y446_9ROSI</name>
<feature type="transmembrane region" description="Helical" evidence="8">
    <location>
        <begin position="47"/>
        <end position="67"/>
    </location>
</feature>
<keyword evidence="11" id="KW-1185">Reference proteome</keyword>
<sequence>MVELYDRKKQANWPELIGRCAVSLILVLLTQCTQFLVPHFFSDSYFFIQLLLSALILLAVASAAGWCRRLLRVRSSAPAFVFCSVLFVWLVYMAVVRQDASLLMNLLFNGQIILLIFGLCRMLSSDPGLGSYSSSPSDAVSQSFVLEIDTHHQETDILMSNPYLGRLTEADIGLGDRLRRCPICKRYVKGFDHHCPAFGNCIGHKNYVLFIVLLFGFIWTEATYICLSQYSAKSGLLGGDGTRLEVIFSRKVARSTMLFSIQQLVWQVAFFLWHVYCICFNIRTDEWIHWKRYPEFQIVVQSEQGQRSSEMKFRNPYDKGVLQNVKEFMASKQ</sequence>
<keyword evidence="3 8" id="KW-0808">Transferase</keyword>
<evidence type="ECO:0000256" key="1">
    <source>
        <dbReference type="ARBA" id="ARBA00004127"/>
    </source>
</evidence>
<evidence type="ECO:0000256" key="4">
    <source>
        <dbReference type="ARBA" id="ARBA00022692"/>
    </source>
</evidence>
<comment type="subcellular location">
    <subcellularLocation>
        <location evidence="1">Endomembrane system</location>
        <topology evidence="1">Multi-pass membrane protein</topology>
    </subcellularLocation>
</comment>
<evidence type="ECO:0000256" key="3">
    <source>
        <dbReference type="ARBA" id="ARBA00022679"/>
    </source>
</evidence>
<dbReference type="EC" id="2.3.1.225" evidence="8"/>
<dbReference type="PROSITE" id="PS50216">
    <property type="entry name" value="DHHC"/>
    <property type="match status" value="1"/>
</dbReference>
<evidence type="ECO:0000259" key="9">
    <source>
        <dbReference type="Pfam" id="PF01529"/>
    </source>
</evidence>
<dbReference type="PANTHER" id="PTHR22883:SF127">
    <property type="entry name" value="ZDHHC-TYPE PALMITOYLTRANSFERASE 3-RELATED"/>
    <property type="match status" value="1"/>
</dbReference>
<dbReference type="InterPro" id="IPR001594">
    <property type="entry name" value="Palmitoyltrfase_DHHC"/>
</dbReference>
<comment type="similarity">
    <text evidence="2 8">Belongs to the DHHC palmitoyltransferase family.</text>
</comment>
<gene>
    <name evidence="10" type="ORF">CITCOLO1_LOCUS6258</name>
</gene>
<keyword evidence="7 8" id="KW-0012">Acyltransferase</keyword>
<feature type="transmembrane region" description="Helical" evidence="8">
    <location>
        <begin position="207"/>
        <end position="230"/>
    </location>
</feature>
<evidence type="ECO:0000256" key="5">
    <source>
        <dbReference type="ARBA" id="ARBA00022989"/>
    </source>
</evidence>
<feature type="transmembrane region" description="Helical" evidence="8">
    <location>
        <begin position="102"/>
        <end position="123"/>
    </location>
</feature>
<feature type="transmembrane region" description="Helical" evidence="8">
    <location>
        <begin position="21"/>
        <end position="41"/>
    </location>
</feature>
<accession>A0ABP0Y446</accession>
<dbReference type="PANTHER" id="PTHR22883">
    <property type="entry name" value="ZINC FINGER DHHC DOMAIN CONTAINING PROTEIN"/>
    <property type="match status" value="1"/>
</dbReference>
<keyword evidence="4 8" id="KW-0812">Transmembrane</keyword>
<proteinExistence type="inferred from homology"/>
<organism evidence="10 11">
    <name type="scientific">Citrullus colocynthis</name>
    <name type="common">colocynth</name>
    <dbReference type="NCBI Taxonomy" id="252529"/>
    <lineage>
        <taxon>Eukaryota</taxon>
        <taxon>Viridiplantae</taxon>
        <taxon>Streptophyta</taxon>
        <taxon>Embryophyta</taxon>
        <taxon>Tracheophyta</taxon>
        <taxon>Spermatophyta</taxon>
        <taxon>Magnoliopsida</taxon>
        <taxon>eudicotyledons</taxon>
        <taxon>Gunneridae</taxon>
        <taxon>Pentapetalae</taxon>
        <taxon>rosids</taxon>
        <taxon>fabids</taxon>
        <taxon>Cucurbitales</taxon>
        <taxon>Cucurbitaceae</taxon>
        <taxon>Benincaseae</taxon>
        <taxon>Citrullus</taxon>
    </lineage>
</organism>
<evidence type="ECO:0000313" key="10">
    <source>
        <dbReference type="EMBL" id="CAK9314500.1"/>
    </source>
</evidence>
<keyword evidence="5 8" id="KW-1133">Transmembrane helix</keyword>
<comment type="domain">
    <text evidence="8">The DHHC domain is required for palmitoyltransferase activity.</text>
</comment>
<comment type="catalytic activity">
    <reaction evidence="8">
        <text>L-cysteinyl-[protein] + hexadecanoyl-CoA = S-hexadecanoyl-L-cysteinyl-[protein] + CoA</text>
        <dbReference type="Rhea" id="RHEA:36683"/>
        <dbReference type="Rhea" id="RHEA-COMP:10131"/>
        <dbReference type="Rhea" id="RHEA-COMP:11032"/>
        <dbReference type="ChEBI" id="CHEBI:29950"/>
        <dbReference type="ChEBI" id="CHEBI:57287"/>
        <dbReference type="ChEBI" id="CHEBI:57379"/>
        <dbReference type="ChEBI" id="CHEBI:74151"/>
        <dbReference type="EC" id="2.3.1.225"/>
    </reaction>
</comment>
<evidence type="ECO:0000256" key="8">
    <source>
        <dbReference type="RuleBase" id="RU079119"/>
    </source>
</evidence>
<feature type="transmembrane region" description="Helical" evidence="8">
    <location>
        <begin position="79"/>
        <end position="96"/>
    </location>
</feature>
<protein>
    <recommendedName>
        <fullName evidence="8">S-acyltransferase</fullName>
        <ecNumber evidence="8">2.3.1.225</ecNumber>
    </recommendedName>
    <alternativeName>
        <fullName evidence="8">Palmitoyltransferase</fullName>
    </alternativeName>
</protein>
<dbReference type="Pfam" id="PF01529">
    <property type="entry name" value="DHHC"/>
    <property type="match status" value="1"/>
</dbReference>
<evidence type="ECO:0000256" key="6">
    <source>
        <dbReference type="ARBA" id="ARBA00023136"/>
    </source>
</evidence>
<dbReference type="InterPro" id="IPR039859">
    <property type="entry name" value="PFA4/ZDH16/20/ERF2-like"/>
</dbReference>
<dbReference type="Proteomes" id="UP001642487">
    <property type="component" value="Chromosome 2"/>
</dbReference>
<feature type="domain" description="Palmitoyltransferase DHHC" evidence="9">
    <location>
        <begin position="177"/>
        <end position="290"/>
    </location>
</feature>
<evidence type="ECO:0000313" key="11">
    <source>
        <dbReference type="Proteomes" id="UP001642487"/>
    </source>
</evidence>
<keyword evidence="6 8" id="KW-0472">Membrane</keyword>
<dbReference type="EMBL" id="OZ021736">
    <property type="protein sequence ID" value="CAK9314500.1"/>
    <property type="molecule type" value="Genomic_DNA"/>
</dbReference>
<evidence type="ECO:0000256" key="7">
    <source>
        <dbReference type="ARBA" id="ARBA00023315"/>
    </source>
</evidence>
<evidence type="ECO:0000256" key="2">
    <source>
        <dbReference type="ARBA" id="ARBA00008574"/>
    </source>
</evidence>